<dbReference type="PATRIC" id="fig|1609559.3.peg.1612"/>
<dbReference type="OrthoDB" id="31424at2157"/>
<dbReference type="InterPro" id="IPR020886">
    <property type="entry name" value="MTH_967-like"/>
</dbReference>
<dbReference type="SMART" id="SM00530">
    <property type="entry name" value="HTH_XRE"/>
    <property type="match status" value="1"/>
</dbReference>
<proteinExistence type="inferred from homology"/>
<keyword evidence="3 4" id="KW-0804">Transcription</keyword>
<keyword evidence="2 4" id="KW-0238">DNA-binding</keyword>
<dbReference type="Pfam" id="PF01381">
    <property type="entry name" value="HTH_3"/>
    <property type="match status" value="1"/>
</dbReference>
<dbReference type="GO" id="GO:0003677">
    <property type="term" value="F:DNA binding"/>
    <property type="evidence" value="ECO:0007669"/>
    <property type="project" value="UniProtKB-KW"/>
</dbReference>
<dbReference type="HAMAP" id="MF_00584">
    <property type="entry name" value="HTH_type_cro_C1"/>
    <property type="match status" value="1"/>
</dbReference>
<dbReference type="GO" id="GO:0003700">
    <property type="term" value="F:DNA-binding transcription factor activity"/>
    <property type="evidence" value="ECO:0007669"/>
    <property type="project" value="UniProtKB-UniRule"/>
</dbReference>
<evidence type="ECO:0000256" key="4">
    <source>
        <dbReference type="HAMAP-Rule" id="MF_00584"/>
    </source>
</evidence>
<gene>
    <name evidence="6" type="ORF">TQ32_07705</name>
</gene>
<dbReference type="SUPFAM" id="SSF47413">
    <property type="entry name" value="lambda repressor-like DNA-binding domains"/>
    <property type="match status" value="1"/>
</dbReference>
<dbReference type="AlphaFoldDB" id="A0A127BCM0"/>
<dbReference type="PROSITE" id="PS50943">
    <property type="entry name" value="HTH_CROC1"/>
    <property type="match status" value="1"/>
</dbReference>
<evidence type="ECO:0000256" key="1">
    <source>
        <dbReference type="ARBA" id="ARBA00023015"/>
    </source>
</evidence>
<accession>A0A127BCM0</accession>
<dbReference type="InterPro" id="IPR001387">
    <property type="entry name" value="Cro/C1-type_HTH"/>
</dbReference>
<keyword evidence="1 4" id="KW-0805">Transcription regulation</keyword>
<dbReference type="KEGG" id="pyc:TQ32_07705"/>
<dbReference type="CDD" id="cd00093">
    <property type="entry name" value="HTH_XRE"/>
    <property type="match status" value="1"/>
</dbReference>
<organism evidence="6 7">
    <name type="scientific">Pyrococcus kukulkanii</name>
    <dbReference type="NCBI Taxonomy" id="1609559"/>
    <lineage>
        <taxon>Archaea</taxon>
        <taxon>Methanobacteriati</taxon>
        <taxon>Methanobacteriota</taxon>
        <taxon>Thermococci</taxon>
        <taxon>Thermococcales</taxon>
        <taxon>Thermococcaceae</taxon>
        <taxon>Pyrococcus</taxon>
    </lineage>
</organism>
<name>A0A127BCM0_9EURY</name>
<reference evidence="6 7" key="2">
    <citation type="journal article" date="2016" name="Int. J. Syst. Evol. Microbiol.">
        <title>Pyrococcus kukulkanii sp. nov., a hyperthermophilic, piezophilic archaeon isolated from a deep-sea hydrothermal vent.</title>
        <authorList>
            <person name="Callac N."/>
            <person name="Oger P."/>
            <person name="Lesongeur F."/>
            <person name="Rattray J.E."/>
            <person name="Vannier P."/>
            <person name="Michoud G."/>
            <person name="Beauverger M."/>
            <person name="Gayet N."/>
            <person name="Rouxel O."/>
            <person name="Jebbar M."/>
            <person name="Godfroy A."/>
        </authorList>
    </citation>
    <scope>NUCLEOTIDE SEQUENCE [LARGE SCALE GENOMIC DNA]</scope>
    <source>
        <strain evidence="6 7">NCB100</strain>
    </source>
</reference>
<dbReference type="Proteomes" id="UP000070587">
    <property type="component" value="Chromosome"/>
</dbReference>
<dbReference type="NCBIfam" id="NF003162">
    <property type="entry name" value="PRK04140.1"/>
    <property type="match status" value="1"/>
</dbReference>
<dbReference type="EMBL" id="CP010835">
    <property type="protein sequence ID" value="AMM55007.1"/>
    <property type="molecule type" value="Genomic_DNA"/>
</dbReference>
<reference evidence="7" key="1">
    <citation type="submission" date="2015-02" db="EMBL/GenBank/DDBJ databases">
        <title>Pyrococcus kukulkanii sp. nov., a novel hyperthermophilic archaeon isolated from a deep-sea hydrothermal vent at the Guaymas Basin.</title>
        <authorList>
            <person name="Oger P.M."/>
            <person name="Callac N."/>
            <person name="Jebbar M."/>
            <person name="Godfroy A."/>
        </authorList>
    </citation>
    <scope>NUCLEOTIDE SEQUENCE [LARGE SCALE GENOMIC DNA]</scope>
    <source>
        <strain evidence="7">NCB100</strain>
    </source>
</reference>
<feature type="domain" description="HTH cro/C1-type" evidence="5">
    <location>
        <begin position="128"/>
        <end position="186"/>
    </location>
</feature>
<dbReference type="InterPro" id="IPR059051">
    <property type="entry name" value="MTH_967_PDDEXK"/>
</dbReference>
<evidence type="ECO:0000256" key="2">
    <source>
        <dbReference type="ARBA" id="ARBA00023125"/>
    </source>
</evidence>
<dbReference type="InterPro" id="IPR010982">
    <property type="entry name" value="Lambda_DNA-bd_dom_sf"/>
</dbReference>
<dbReference type="STRING" id="1609559.TQ32_07705"/>
<dbReference type="Gene3D" id="1.10.260.40">
    <property type="entry name" value="lambda repressor-like DNA-binding domains"/>
    <property type="match status" value="1"/>
</dbReference>
<protein>
    <recommendedName>
        <fullName evidence="4">Putative HTH-type transcriptional regulatory protein TQ32_07705</fullName>
    </recommendedName>
</protein>
<evidence type="ECO:0000259" key="5">
    <source>
        <dbReference type="PROSITE" id="PS50943"/>
    </source>
</evidence>
<sequence>MELANVVEKILKSIGFETARFTFRGGCFDLVATRRLLLLFIKTLTNIDKFTEEQAEDLKKLAKLFRASPLLVGLKTKNLELEDGVVYERFGIYAITPGTLYSMFAEGEPPLIMAERGGFYVKIDGEKLRKLREERGYTLAELATYVGVSRKSLQRYEKGEAVVSLEVALRLEEIFDEALVKPVDVLRARLEDVSLGSKPESKLEKEVFEELHKLGMDVVKIRRAPFNAVGKEEDEEIKLLTGIDEKKTSATLKRARLVSQITEFIGSEGMFVLENARAEVISKIPVIPKRVLEDVRDVDELFEIIKELKSKS</sequence>
<evidence type="ECO:0000313" key="7">
    <source>
        <dbReference type="Proteomes" id="UP000070587"/>
    </source>
</evidence>
<dbReference type="Pfam" id="PF26553">
    <property type="entry name" value="PDDEXK_19"/>
    <property type="match status" value="1"/>
</dbReference>
<dbReference type="RefSeq" id="WP_068324781.1">
    <property type="nucleotide sequence ID" value="NZ_CP010835.1"/>
</dbReference>
<evidence type="ECO:0000256" key="3">
    <source>
        <dbReference type="ARBA" id="ARBA00023163"/>
    </source>
</evidence>
<evidence type="ECO:0000313" key="6">
    <source>
        <dbReference type="EMBL" id="AMM55007.1"/>
    </source>
</evidence>
<dbReference type="GeneID" id="28491711"/>